<dbReference type="GO" id="GO:0006096">
    <property type="term" value="P:glycolytic process"/>
    <property type="evidence" value="ECO:0007669"/>
    <property type="project" value="UniProtKB-UniRule"/>
</dbReference>
<dbReference type="HAMAP" id="MF_01038">
    <property type="entry name" value="GpmI"/>
    <property type="match status" value="1"/>
</dbReference>
<dbReference type="EMBL" id="FNMZ01000003">
    <property type="protein sequence ID" value="SDX08806.1"/>
    <property type="molecule type" value="Genomic_DNA"/>
</dbReference>
<dbReference type="GO" id="GO:0006007">
    <property type="term" value="P:glucose catabolic process"/>
    <property type="evidence" value="ECO:0007669"/>
    <property type="project" value="InterPro"/>
</dbReference>
<sequence length="520" mass="54330">MTDAPASAIPKPVVLVILDGWGLRPETEGNAVAQAHTPTFDALMAGAPNSTLTACGNAVGLPEGQMGNSEVGHTNIGAGRIVWMDLPKIDRALEDGAFAANATLKGFIDKLKASGGTAHLAGLVSPGGVHSHQRHVAETAKIVAAAGVPVRIHAFTDGRDTPPKSAPSDLAWLEDAVAGAGDIAVASVSGRFYAMDRDNRWDRVSRAFAVMTAGEGETAPSAADAIAAAHEAGDTDEFVPPCAINGYAGMTDGDGLLFLNFRADRAREILAALADPDFDAFDASARPDFAAVAGMVEYSDKHNAYMDVLFPSEEIVNTLGAWVSSHDKRQMRLAETEKYPHVTFFLNGGEETPDKGEDRHVAPSPHIRTYDLQPEMAEPEVTHRLVEAIRGGKHDLIVCNFANPDMVGHTGDLGAAIAACEAVDAGLGKAVRALEAAGGAMIVTADHGNCETMIDPESGGPHTAHTLNPVPVILVGGPEGARLRDGGVLGDLAPTLLELMRLPQPEEMTGASLLIRANAE</sequence>
<feature type="binding site" evidence="9 13">
    <location>
        <position position="409"/>
    </location>
    <ligand>
        <name>Mn(2+)</name>
        <dbReference type="ChEBI" id="CHEBI:29035"/>
        <label>1</label>
    </ligand>
</feature>
<comment type="cofactor">
    <cofactor evidence="9">
        <name>Mn(2+)</name>
        <dbReference type="ChEBI" id="CHEBI:29035"/>
    </cofactor>
    <text evidence="9">Binds 2 manganese ions per subunit.</text>
</comment>
<feature type="binding site" evidence="9 12">
    <location>
        <begin position="159"/>
        <end position="160"/>
    </location>
    <ligand>
        <name>substrate</name>
    </ligand>
</feature>
<feature type="domain" description="Metalloenzyme" evidence="14">
    <location>
        <begin position="11"/>
        <end position="503"/>
    </location>
</feature>
<feature type="binding site" evidence="9 12">
    <location>
        <begin position="262"/>
        <end position="265"/>
    </location>
    <ligand>
        <name>substrate</name>
    </ligand>
</feature>
<evidence type="ECO:0000256" key="6">
    <source>
        <dbReference type="ARBA" id="ARBA00023152"/>
    </source>
</evidence>
<dbReference type="InterPro" id="IPR005995">
    <property type="entry name" value="Pgm_bpd_ind"/>
</dbReference>
<accession>A0A1H2YUH8</accession>
<evidence type="ECO:0000313" key="16">
    <source>
        <dbReference type="EMBL" id="SDX08806.1"/>
    </source>
</evidence>
<dbReference type="SUPFAM" id="SSF64158">
    <property type="entry name" value="2,3-Bisphosphoglycerate-independent phosphoglycerate mutase, substrate-binding domain"/>
    <property type="match status" value="1"/>
</dbReference>
<feature type="binding site" evidence="9 13">
    <location>
        <position position="69"/>
    </location>
    <ligand>
        <name>Mn(2+)</name>
        <dbReference type="ChEBI" id="CHEBI:29035"/>
        <label>2</label>
    </ligand>
</feature>
<feature type="binding site" evidence="9 12">
    <location>
        <position position="191"/>
    </location>
    <ligand>
        <name>substrate</name>
    </ligand>
</feature>
<evidence type="ECO:0000256" key="11">
    <source>
        <dbReference type="PIRSR" id="PIRSR001492-1"/>
    </source>
</evidence>
<dbReference type="CDD" id="cd16010">
    <property type="entry name" value="iPGM"/>
    <property type="match status" value="1"/>
</dbReference>
<dbReference type="Pfam" id="PF01676">
    <property type="entry name" value="Metalloenzyme"/>
    <property type="match status" value="1"/>
</dbReference>
<dbReference type="InterPro" id="IPR036646">
    <property type="entry name" value="PGAM_B_sf"/>
</dbReference>
<dbReference type="SUPFAM" id="SSF53649">
    <property type="entry name" value="Alkaline phosphatase-like"/>
    <property type="match status" value="1"/>
</dbReference>
<evidence type="ECO:0000256" key="8">
    <source>
        <dbReference type="ARBA" id="ARBA00023235"/>
    </source>
</evidence>
<comment type="catalytic activity">
    <reaction evidence="1 9">
        <text>(2R)-2-phosphoglycerate = (2R)-3-phosphoglycerate</text>
        <dbReference type="Rhea" id="RHEA:15901"/>
        <dbReference type="ChEBI" id="CHEBI:58272"/>
        <dbReference type="ChEBI" id="CHEBI:58289"/>
        <dbReference type="EC" id="5.4.2.12"/>
    </reaction>
</comment>
<feature type="binding site" evidence="9 13">
    <location>
        <position position="447"/>
    </location>
    <ligand>
        <name>Mn(2+)</name>
        <dbReference type="ChEBI" id="CHEBI:29035"/>
        <label>2</label>
    </ligand>
</feature>
<evidence type="ECO:0000256" key="2">
    <source>
        <dbReference type="ARBA" id="ARBA00002315"/>
    </source>
</evidence>
<dbReference type="RefSeq" id="WP_092681553.1">
    <property type="nucleotide sequence ID" value="NZ_FNMZ01000003.1"/>
</dbReference>
<keyword evidence="8 9" id="KW-0413">Isomerase</keyword>
<evidence type="ECO:0000256" key="5">
    <source>
        <dbReference type="ARBA" id="ARBA00022723"/>
    </source>
</evidence>
<dbReference type="EC" id="5.4.2.12" evidence="9 10"/>
<feature type="binding site" evidence="9 13">
    <location>
        <position position="446"/>
    </location>
    <ligand>
        <name>Mn(2+)</name>
        <dbReference type="ChEBI" id="CHEBI:29035"/>
        <label>2</label>
    </ligand>
</feature>
<dbReference type="AlphaFoldDB" id="A0A1H2YUH8"/>
<dbReference type="Gene3D" id="3.40.1450.10">
    <property type="entry name" value="BPG-independent phosphoglycerate mutase, domain B"/>
    <property type="match status" value="1"/>
</dbReference>
<comment type="function">
    <text evidence="2 9">Catalyzes the interconversion of 2-phosphoglycerate and 3-phosphoglycerate.</text>
</comment>
<dbReference type="Pfam" id="PF06415">
    <property type="entry name" value="iPGM_N"/>
    <property type="match status" value="1"/>
</dbReference>
<comment type="subunit">
    <text evidence="9">Monomer.</text>
</comment>
<dbReference type="InterPro" id="IPR006124">
    <property type="entry name" value="Metalloenzyme"/>
</dbReference>
<evidence type="ECO:0000256" key="4">
    <source>
        <dbReference type="ARBA" id="ARBA00008819"/>
    </source>
</evidence>
<dbReference type="GO" id="GO:0005829">
    <property type="term" value="C:cytosol"/>
    <property type="evidence" value="ECO:0007669"/>
    <property type="project" value="TreeGrafter"/>
</dbReference>
<feature type="active site" description="Phosphoserine intermediate" evidence="9 11">
    <location>
        <position position="69"/>
    </location>
</feature>
<keyword evidence="7 9" id="KW-0464">Manganese</keyword>
<comment type="similarity">
    <text evidence="4 9">Belongs to the BPG-independent phosphoglycerate mutase family.</text>
</comment>
<evidence type="ECO:0000256" key="9">
    <source>
        <dbReference type="HAMAP-Rule" id="MF_01038"/>
    </source>
</evidence>
<dbReference type="GO" id="GO:0004619">
    <property type="term" value="F:phosphoglycerate mutase activity"/>
    <property type="evidence" value="ECO:0007669"/>
    <property type="project" value="UniProtKB-UniRule"/>
</dbReference>
<feature type="domain" description="BPG-independent PGAM N-terminal" evidence="15">
    <location>
        <begin position="89"/>
        <end position="299"/>
    </location>
</feature>
<evidence type="ECO:0000313" key="17">
    <source>
        <dbReference type="Proteomes" id="UP000199118"/>
    </source>
</evidence>
<dbReference type="InterPro" id="IPR011258">
    <property type="entry name" value="BPG-indep_PGM_N"/>
</dbReference>
<gene>
    <name evidence="9" type="primary">gpmI</name>
    <name evidence="16" type="ORF">SAMN05444336_103263</name>
</gene>
<evidence type="ECO:0000259" key="14">
    <source>
        <dbReference type="Pfam" id="PF01676"/>
    </source>
</evidence>
<dbReference type="OrthoDB" id="9800863at2"/>
<dbReference type="Proteomes" id="UP000199118">
    <property type="component" value="Unassembled WGS sequence"/>
</dbReference>
<feature type="binding site" evidence="9 12">
    <location>
        <position position="130"/>
    </location>
    <ligand>
        <name>substrate</name>
    </ligand>
</feature>
<evidence type="ECO:0000256" key="1">
    <source>
        <dbReference type="ARBA" id="ARBA00000370"/>
    </source>
</evidence>
<reference evidence="16 17" key="1">
    <citation type="submission" date="2016-10" db="EMBL/GenBank/DDBJ databases">
        <authorList>
            <person name="de Groot N.N."/>
        </authorList>
    </citation>
    <scope>NUCLEOTIDE SEQUENCE [LARGE SCALE GENOMIC DNA]</scope>
    <source>
        <strain evidence="16 17">DSM 17890</strain>
    </source>
</reference>
<dbReference type="STRING" id="356660.SAMN05444336_103263"/>
<evidence type="ECO:0000256" key="10">
    <source>
        <dbReference type="NCBIfam" id="TIGR01307"/>
    </source>
</evidence>
<dbReference type="UniPathway" id="UPA00109">
    <property type="reaction ID" value="UER00186"/>
</dbReference>
<evidence type="ECO:0000256" key="13">
    <source>
        <dbReference type="PIRSR" id="PIRSR001492-3"/>
    </source>
</evidence>
<dbReference type="FunFam" id="3.40.1450.10:FF:000002">
    <property type="entry name" value="2,3-bisphosphoglycerate-independent phosphoglycerate mutase"/>
    <property type="match status" value="1"/>
</dbReference>
<dbReference type="InterPro" id="IPR017850">
    <property type="entry name" value="Alkaline_phosphatase_core_sf"/>
</dbReference>
<comment type="pathway">
    <text evidence="3 9">Carbohydrate degradation; glycolysis; pyruvate from D-glyceraldehyde 3-phosphate: step 3/5.</text>
</comment>
<proteinExistence type="inferred from homology"/>
<dbReference type="PANTHER" id="PTHR31637:SF0">
    <property type="entry name" value="2,3-BISPHOSPHOGLYCERATE-INDEPENDENT PHOSPHOGLYCERATE MUTASE"/>
    <property type="match status" value="1"/>
</dbReference>
<dbReference type="NCBIfam" id="TIGR01307">
    <property type="entry name" value="pgm_bpd_ind"/>
    <property type="match status" value="1"/>
</dbReference>
<protein>
    <recommendedName>
        <fullName evidence="9 10">2,3-bisphosphoglycerate-independent phosphoglycerate mutase</fullName>
        <shortName evidence="9">BPG-independent PGAM</shortName>
        <shortName evidence="9">Phosphoglyceromutase</shortName>
        <shortName evidence="9">iPGM</shortName>
        <ecNumber evidence="9 10">5.4.2.12</ecNumber>
    </recommendedName>
</protein>
<feature type="binding site" evidence="9 12">
    <location>
        <position position="197"/>
    </location>
    <ligand>
        <name>substrate</name>
    </ligand>
</feature>
<evidence type="ECO:0000259" key="15">
    <source>
        <dbReference type="Pfam" id="PF06415"/>
    </source>
</evidence>
<dbReference type="Gene3D" id="3.40.720.10">
    <property type="entry name" value="Alkaline Phosphatase, subunit A"/>
    <property type="match status" value="1"/>
</dbReference>
<evidence type="ECO:0000256" key="7">
    <source>
        <dbReference type="ARBA" id="ARBA00023211"/>
    </source>
</evidence>
<organism evidence="16 17">
    <name type="scientific">Albimonas donghaensis</name>
    <dbReference type="NCBI Taxonomy" id="356660"/>
    <lineage>
        <taxon>Bacteria</taxon>
        <taxon>Pseudomonadati</taxon>
        <taxon>Pseudomonadota</taxon>
        <taxon>Alphaproteobacteria</taxon>
        <taxon>Rhodobacterales</taxon>
        <taxon>Paracoccaceae</taxon>
        <taxon>Albimonas</taxon>
    </lineage>
</organism>
<feature type="binding site" evidence="9 12">
    <location>
        <position position="338"/>
    </location>
    <ligand>
        <name>substrate</name>
    </ligand>
</feature>
<evidence type="ECO:0000256" key="12">
    <source>
        <dbReference type="PIRSR" id="PIRSR001492-2"/>
    </source>
</evidence>
<keyword evidence="5 9" id="KW-0479">Metal-binding</keyword>
<dbReference type="PANTHER" id="PTHR31637">
    <property type="entry name" value="2,3-BISPHOSPHOGLYCERATE-INDEPENDENT PHOSPHOGLYCERATE MUTASE"/>
    <property type="match status" value="1"/>
</dbReference>
<keyword evidence="17" id="KW-1185">Reference proteome</keyword>
<feature type="binding site" evidence="9 13">
    <location>
        <position position="19"/>
    </location>
    <ligand>
        <name>Mn(2+)</name>
        <dbReference type="ChEBI" id="CHEBI:29035"/>
        <label>2</label>
    </ligand>
</feature>
<feature type="binding site" evidence="9 13">
    <location>
        <position position="465"/>
    </location>
    <ligand>
        <name>Mn(2+)</name>
        <dbReference type="ChEBI" id="CHEBI:29035"/>
        <label>1</label>
    </ligand>
</feature>
<dbReference type="GO" id="GO:0030145">
    <property type="term" value="F:manganese ion binding"/>
    <property type="evidence" value="ECO:0007669"/>
    <property type="project" value="UniProtKB-UniRule"/>
</dbReference>
<dbReference type="PIRSF" id="PIRSF001492">
    <property type="entry name" value="IPGAM"/>
    <property type="match status" value="1"/>
</dbReference>
<feature type="binding site" evidence="9 13">
    <location>
        <position position="405"/>
    </location>
    <ligand>
        <name>Mn(2+)</name>
        <dbReference type="ChEBI" id="CHEBI:29035"/>
        <label>1</label>
    </ligand>
</feature>
<name>A0A1H2YUH8_9RHOB</name>
<evidence type="ECO:0000256" key="3">
    <source>
        <dbReference type="ARBA" id="ARBA00004798"/>
    </source>
</evidence>
<keyword evidence="6 9" id="KW-0324">Glycolysis</keyword>